<dbReference type="Proteomes" id="UP000887013">
    <property type="component" value="Unassembled WGS sequence"/>
</dbReference>
<proteinExistence type="predicted"/>
<gene>
    <name evidence="1" type="ORF">NPIL_47411</name>
</gene>
<reference evidence="1" key="1">
    <citation type="submission" date="2020-08" db="EMBL/GenBank/DDBJ databases">
        <title>Multicomponent nature underlies the extraordinary mechanical properties of spider dragline silk.</title>
        <authorList>
            <person name="Kono N."/>
            <person name="Nakamura H."/>
            <person name="Mori M."/>
            <person name="Yoshida Y."/>
            <person name="Ohtoshi R."/>
            <person name="Malay A.D."/>
            <person name="Moran D.A.P."/>
            <person name="Tomita M."/>
            <person name="Numata K."/>
            <person name="Arakawa K."/>
        </authorList>
    </citation>
    <scope>NUCLEOTIDE SEQUENCE</scope>
</reference>
<name>A0A8X6QV54_NEPPI</name>
<accession>A0A8X6QV54</accession>
<protein>
    <submittedName>
        <fullName evidence="1">Uncharacterized protein</fullName>
    </submittedName>
</protein>
<comment type="caution">
    <text evidence="1">The sequence shown here is derived from an EMBL/GenBank/DDBJ whole genome shotgun (WGS) entry which is preliminary data.</text>
</comment>
<evidence type="ECO:0000313" key="1">
    <source>
        <dbReference type="EMBL" id="GFU38712.1"/>
    </source>
</evidence>
<dbReference type="AlphaFoldDB" id="A0A8X6QV54"/>
<keyword evidence="2" id="KW-1185">Reference proteome</keyword>
<sequence length="109" mass="11902">MLAENLPPPHSPHENPYPKTSNLVDTLKIYQLFLPPITSVSPPHTSFHKFFLQSTAVPKSLPPAAPSMRGAIQSSSFSALSVKASVPEQVRGPFLIFGRRCTCSSFPKI</sequence>
<dbReference type="EMBL" id="BMAW01084412">
    <property type="protein sequence ID" value="GFU38712.1"/>
    <property type="molecule type" value="Genomic_DNA"/>
</dbReference>
<organism evidence="1 2">
    <name type="scientific">Nephila pilipes</name>
    <name type="common">Giant wood spider</name>
    <name type="synonym">Nephila maculata</name>
    <dbReference type="NCBI Taxonomy" id="299642"/>
    <lineage>
        <taxon>Eukaryota</taxon>
        <taxon>Metazoa</taxon>
        <taxon>Ecdysozoa</taxon>
        <taxon>Arthropoda</taxon>
        <taxon>Chelicerata</taxon>
        <taxon>Arachnida</taxon>
        <taxon>Araneae</taxon>
        <taxon>Araneomorphae</taxon>
        <taxon>Entelegynae</taxon>
        <taxon>Araneoidea</taxon>
        <taxon>Nephilidae</taxon>
        <taxon>Nephila</taxon>
    </lineage>
</organism>
<evidence type="ECO:0000313" key="2">
    <source>
        <dbReference type="Proteomes" id="UP000887013"/>
    </source>
</evidence>